<dbReference type="Proteomes" id="UP000288943">
    <property type="component" value="Chromosome"/>
</dbReference>
<dbReference type="KEGG" id="pchi:PC41400_18445"/>
<accession>A0A410WYX0</accession>
<evidence type="ECO:0000256" key="3">
    <source>
        <dbReference type="ARBA" id="ARBA00048505"/>
    </source>
</evidence>
<organism evidence="5 6">
    <name type="scientific">Paenibacillus chitinolyticus</name>
    <dbReference type="NCBI Taxonomy" id="79263"/>
    <lineage>
        <taxon>Bacteria</taxon>
        <taxon>Bacillati</taxon>
        <taxon>Bacillota</taxon>
        <taxon>Bacilli</taxon>
        <taxon>Bacillales</taxon>
        <taxon>Paenibacillaceae</taxon>
        <taxon>Paenibacillus</taxon>
    </lineage>
</organism>
<dbReference type="GO" id="GO:0016787">
    <property type="term" value="F:hydrolase activity"/>
    <property type="evidence" value="ECO:0007669"/>
    <property type="project" value="UniProtKB-KW"/>
</dbReference>
<comment type="catalytic activity">
    <reaction evidence="1">
        <text>3',5'-cyclic CMP + H2O = CMP + H(+)</text>
        <dbReference type="Rhea" id="RHEA:72675"/>
        <dbReference type="ChEBI" id="CHEBI:15377"/>
        <dbReference type="ChEBI" id="CHEBI:15378"/>
        <dbReference type="ChEBI" id="CHEBI:58003"/>
        <dbReference type="ChEBI" id="CHEBI:60377"/>
    </reaction>
    <physiologicalReaction direction="left-to-right" evidence="1">
        <dbReference type="Rhea" id="RHEA:72676"/>
    </physiologicalReaction>
</comment>
<feature type="domain" description="Metallo-beta-lactamase" evidence="4">
    <location>
        <begin position="18"/>
        <end position="223"/>
    </location>
</feature>
<dbReference type="SUPFAM" id="SSF56281">
    <property type="entry name" value="Metallo-hydrolase/oxidoreductase"/>
    <property type="match status" value="1"/>
</dbReference>
<evidence type="ECO:0000313" key="6">
    <source>
        <dbReference type="Proteomes" id="UP000288943"/>
    </source>
</evidence>
<dbReference type="EMBL" id="CP026520">
    <property type="protein sequence ID" value="QAV19533.1"/>
    <property type="molecule type" value="Genomic_DNA"/>
</dbReference>
<dbReference type="OrthoDB" id="9802248at2"/>
<evidence type="ECO:0000256" key="1">
    <source>
        <dbReference type="ARBA" id="ARBA00034221"/>
    </source>
</evidence>
<dbReference type="PANTHER" id="PTHR42951">
    <property type="entry name" value="METALLO-BETA-LACTAMASE DOMAIN-CONTAINING"/>
    <property type="match status" value="1"/>
</dbReference>
<sequence length="242" mass="25547">MRIAEGIEMLELQLGPMTIHPVVVFDQESWTLIDTGMPGSAPAIMELAKQAGTGDLPLRSILLTHQDIDHIGGLPGILAATGGSAPVLAHPGDEGAINGTQPMLKMTPERLAGFLGQVPAEVREQFERTFLNPSRPNVDRTFSDGETLPYGGGLTVIHTPGHTPGHVSLYHAPSKTLIAGDAMIAKNGELTGPNPVNTPDMGRALESLKKFAAFDIERAVCFHGGLVQGGVNESIARVARQA</sequence>
<evidence type="ECO:0000256" key="2">
    <source>
        <dbReference type="ARBA" id="ARBA00034301"/>
    </source>
</evidence>
<comment type="catalytic activity">
    <reaction evidence="3">
        <text>3',5'-cyclic UMP + H2O = UMP + H(+)</text>
        <dbReference type="Rhea" id="RHEA:70575"/>
        <dbReference type="ChEBI" id="CHEBI:15377"/>
        <dbReference type="ChEBI" id="CHEBI:15378"/>
        <dbReference type="ChEBI" id="CHEBI:57865"/>
        <dbReference type="ChEBI" id="CHEBI:184387"/>
    </reaction>
    <physiologicalReaction direction="left-to-right" evidence="3">
        <dbReference type="Rhea" id="RHEA:70576"/>
    </physiologicalReaction>
</comment>
<dbReference type="InterPro" id="IPR050855">
    <property type="entry name" value="NDM-1-like"/>
</dbReference>
<dbReference type="PANTHER" id="PTHR42951:SF15">
    <property type="entry name" value="METALLO-BETA-LACTAMASE SUPERFAMILY PROTEIN"/>
    <property type="match status" value="1"/>
</dbReference>
<dbReference type="Pfam" id="PF00753">
    <property type="entry name" value="Lactamase_B"/>
    <property type="match status" value="1"/>
</dbReference>
<dbReference type="InterPro" id="IPR001279">
    <property type="entry name" value="Metallo-B-lactamas"/>
</dbReference>
<gene>
    <name evidence="5" type="ORF">PC41400_18445</name>
</gene>
<dbReference type="Gene3D" id="3.60.15.10">
    <property type="entry name" value="Ribonuclease Z/Hydroxyacylglutathione hydrolase-like"/>
    <property type="match status" value="1"/>
</dbReference>
<evidence type="ECO:0000313" key="5">
    <source>
        <dbReference type="EMBL" id="QAV19533.1"/>
    </source>
</evidence>
<comment type="function">
    <text evidence="2">Counteracts the endogenous Pycsar antiviral defense system. Phosphodiesterase that enables metal-dependent hydrolysis of host cyclic nucleotide Pycsar defense signals such as cCMP and cUMP.</text>
</comment>
<reference evidence="5 6" key="1">
    <citation type="submission" date="2018-01" db="EMBL/GenBank/DDBJ databases">
        <title>The whole genome sequencing and assembly of Paenibacillus chitinolyticus KCCM 41400 strain.</title>
        <authorList>
            <person name="Kim J.-Y."/>
            <person name="Park M.-K."/>
            <person name="Lee Y.-J."/>
            <person name="Yi H."/>
            <person name="Bahn Y.-S."/>
            <person name="Kim J.F."/>
            <person name="Lee D.-W."/>
        </authorList>
    </citation>
    <scope>NUCLEOTIDE SEQUENCE [LARGE SCALE GENOMIC DNA]</scope>
    <source>
        <strain evidence="5 6">KCCM 41400</strain>
    </source>
</reference>
<keyword evidence="5" id="KW-0378">Hydrolase</keyword>
<dbReference type="CDD" id="cd07721">
    <property type="entry name" value="yflN-like_MBL-fold"/>
    <property type="match status" value="1"/>
</dbReference>
<dbReference type="SMART" id="SM00849">
    <property type="entry name" value="Lactamase_B"/>
    <property type="match status" value="1"/>
</dbReference>
<protein>
    <submittedName>
        <fullName evidence="5">MBL fold metallo-hydrolase</fullName>
    </submittedName>
</protein>
<name>A0A410WYX0_9BACL</name>
<proteinExistence type="predicted"/>
<dbReference type="InterPro" id="IPR036866">
    <property type="entry name" value="RibonucZ/Hydroxyglut_hydro"/>
</dbReference>
<evidence type="ECO:0000259" key="4">
    <source>
        <dbReference type="SMART" id="SM00849"/>
    </source>
</evidence>
<dbReference type="AlphaFoldDB" id="A0A410WYX0"/>